<feature type="domain" description="Acyl-CoA dehydrogenase/oxidase N-terminal" evidence="9">
    <location>
        <begin position="6"/>
        <end position="117"/>
    </location>
</feature>
<comment type="caution">
    <text evidence="10">The sequence shown here is derived from an EMBL/GenBank/DDBJ whole genome shotgun (WGS) entry which is preliminary data.</text>
</comment>
<dbReference type="Gene3D" id="1.10.540.10">
    <property type="entry name" value="Acyl-CoA dehydrogenase/oxidase, N-terminal domain"/>
    <property type="match status" value="1"/>
</dbReference>
<comment type="similarity">
    <text evidence="2 6">Belongs to the acyl-CoA dehydrogenase family.</text>
</comment>
<dbReference type="SUPFAM" id="SSF56645">
    <property type="entry name" value="Acyl-CoA dehydrogenase NM domain-like"/>
    <property type="match status" value="1"/>
</dbReference>
<protein>
    <submittedName>
        <fullName evidence="10">Acyl-CoA dehydrogenase</fullName>
    </submittedName>
</protein>
<reference evidence="10 11" key="1">
    <citation type="submission" date="2013-04" db="EMBL/GenBank/DDBJ databases">
        <title>Oceanococcus atlanticus 22II-S10r2 Genome Sequencing.</title>
        <authorList>
            <person name="Lai Q."/>
            <person name="Li G."/>
            <person name="Shao Z."/>
        </authorList>
    </citation>
    <scope>NUCLEOTIDE SEQUENCE [LARGE SCALE GENOMIC DNA]</scope>
    <source>
        <strain evidence="10 11">22II-S10r2</strain>
    </source>
</reference>
<proteinExistence type="inferred from homology"/>
<dbReference type="OrthoDB" id="9769473at2"/>
<evidence type="ECO:0000256" key="4">
    <source>
        <dbReference type="ARBA" id="ARBA00022827"/>
    </source>
</evidence>
<dbReference type="GO" id="GO:0003995">
    <property type="term" value="F:acyl-CoA dehydrogenase activity"/>
    <property type="evidence" value="ECO:0007669"/>
    <property type="project" value="TreeGrafter"/>
</dbReference>
<dbReference type="InterPro" id="IPR013786">
    <property type="entry name" value="AcylCoA_DH/ox_N"/>
</dbReference>
<comment type="cofactor">
    <cofactor evidence="1 6">
        <name>FAD</name>
        <dbReference type="ChEBI" id="CHEBI:57692"/>
    </cofactor>
</comment>
<dbReference type="SUPFAM" id="SSF47203">
    <property type="entry name" value="Acyl-CoA dehydrogenase C-terminal domain-like"/>
    <property type="match status" value="1"/>
</dbReference>
<dbReference type="PANTHER" id="PTHR43884:SF20">
    <property type="entry name" value="ACYL-COA DEHYDROGENASE FADE28"/>
    <property type="match status" value="1"/>
</dbReference>
<gene>
    <name evidence="10" type="ORF">ATO7_13783</name>
</gene>
<dbReference type="RefSeq" id="WP_083562670.1">
    <property type="nucleotide sequence ID" value="NZ_AQQV01000003.1"/>
</dbReference>
<evidence type="ECO:0000259" key="9">
    <source>
        <dbReference type="Pfam" id="PF02771"/>
    </source>
</evidence>
<dbReference type="Pfam" id="PF02770">
    <property type="entry name" value="Acyl-CoA_dh_M"/>
    <property type="match status" value="1"/>
</dbReference>
<feature type="domain" description="Acyl-CoA oxidase/dehydrogenase middle" evidence="8">
    <location>
        <begin position="124"/>
        <end position="214"/>
    </location>
</feature>
<dbReference type="Proteomes" id="UP000192342">
    <property type="component" value="Unassembled WGS sequence"/>
</dbReference>
<evidence type="ECO:0000256" key="2">
    <source>
        <dbReference type="ARBA" id="ARBA00009347"/>
    </source>
</evidence>
<organism evidence="10 11">
    <name type="scientific">Oceanococcus atlanticus</name>
    <dbReference type="NCBI Taxonomy" id="1317117"/>
    <lineage>
        <taxon>Bacteria</taxon>
        <taxon>Pseudomonadati</taxon>
        <taxon>Pseudomonadota</taxon>
        <taxon>Gammaproteobacteria</taxon>
        <taxon>Chromatiales</taxon>
        <taxon>Oceanococcaceae</taxon>
        <taxon>Oceanococcus</taxon>
    </lineage>
</organism>
<dbReference type="Pfam" id="PF02771">
    <property type="entry name" value="Acyl-CoA_dh_N"/>
    <property type="match status" value="1"/>
</dbReference>
<feature type="domain" description="Acyl-CoA dehydrogenase/oxidase C-terminal" evidence="7">
    <location>
        <begin position="229"/>
        <end position="368"/>
    </location>
</feature>
<dbReference type="InterPro" id="IPR036250">
    <property type="entry name" value="AcylCo_DH-like_C"/>
</dbReference>
<evidence type="ECO:0000256" key="1">
    <source>
        <dbReference type="ARBA" id="ARBA00001974"/>
    </source>
</evidence>
<dbReference type="Gene3D" id="2.40.110.10">
    <property type="entry name" value="Butyryl-CoA Dehydrogenase, subunit A, domain 2"/>
    <property type="match status" value="1"/>
</dbReference>
<dbReference type="STRING" id="1317117.ATO7_13783"/>
<dbReference type="PANTHER" id="PTHR43884">
    <property type="entry name" value="ACYL-COA DEHYDROGENASE"/>
    <property type="match status" value="1"/>
</dbReference>
<dbReference type="EMBL" id="AQQV01000003">
    <property type="protein sequence ID" value="ORE86372.1"/>
    <property type="molecule type" value="Genomic_DNA"/>
</dbReference>
<dbReference type="InterPro" id="IPR009100">
    <property type="entry name" value="AcylCoA_DH/oxidase_NM_dom_sf"/>
</dbReference>
<evidence type="ECO:0000256" key="5">
    <source>
        <dbReference type="ARBA" id="ARBA00023002"/>
    </source>
</evidence>
<keyword evidence="5 6" id="KW-0560">Oxidoreductase</keyword>
<dbReference type="InterPro" id="IPR037069">
    <property type="entry name" value="AcylCoA_DH/ox_N_sf"/>
</dbReference>
<keyword evidence="4 6" id="KW-0274">FAD</keyword>
<sequence length="386" mass="41866">MDFSFTEEQTLLKDSFQRFLQDAYGFEDYRKIIETEQGYSADTWAQMGDLQWQGLPFSDADGGLGYGHIELLLLAEEMGRGLCVEPYMANVVLAGQTIAKLASAEQKSALLPGLMDGSRQISLAHAELGGRYQALWCETSASEQGDSWTLKGHKSMVLNAPNADQFLVVARISGATDEATGLGVFLIDKDASGVSLKANKVLGGGVAGELSLNNVAAQRLGGEAGEVIEDVLDLATAYSCADAYGAMQALLAKTAEYSKTRKQFGMPLGAFQVLQHRMVDMFIEVQQSQSMILMVMLRLSDSDRAARQKAVAACKAYMHKASKYVAQQAVQLHGGIGVTEELDIGHYFRRLTAFGSLFGDRTHQLRRLASLDKAQRQAQGKLANAA</sequence>
<evidence type="ECO:0000256" key="3">
    <source>
        <dbReference type="ARBA" id="ARBA00022630"/>
    </source>
</evidence>
<dbReference type="AlphaFoldDB" id="A0A1Y1SCM3"/>
<name>A0A1Y1SCM3_9GAMM</name>
<evidence type="ECO:0000256" key="6">
    <source>
        <dbReference type="RuleBase" id="RU362125"/>
    </source>
</evidence>
<accession>A0A1Y1SCM3</accession>
<dbReference type="InterPro" id="IPR006091">
    <property type="entry name" value="Acyl-CoA_Oxase/DH_mid-dom"/>
</dbReference>
<dbReference type="CDD" id="cd00567">
    <property type="entry name" value="ACAD"/>
    <property type="match status" value="1"/>
</dbReference>
<dbReference type="Pfam" id="PF00441">
    <property type="entry name" value="Acyl-CoA_dh_1"/>
    <property type="match status" value="1"/>
</dbReference>
<dbReference type="InterPro" id="IPR009075">
    <property type="entry name" value="AcylCo_DH/oxidase_C"/>
</dbReference>
<dbReference type="GO" id="GO:0050660">
    <property type="term" value="F:flavin adenine dinucleotide binding"/>
    <property type="evidence" value="ECO:0007669"/>
    <property type="project" value="InterPro"/>
</dbReference>
<evidence type="ECO:0000259" key="8">
    <source>
        <dbReference type="Pfam" id="PF02770"/>
    </source>
</evidence>
<evidence type="ECO:0000259" key="7">
    <source>
        <dbReference type="Pfam" id="PF00441"/>
    </source>
</evidence>
<dbReference type="InterPro" id="IPR046373">
    <property type="entry name" value="Acyl-CoA_Oxase/DH_mid-dom_sf"/>
</dbReference>
<keyword evidence="11" id="KW-1185">Reference proteome</keyword>
<evidence type="ECO:0000313" key="10">
    <source>
        <dbReference type="EMBL" id="ORE86372.1"/>
    </source>
</evidence>
<keyword evidence="3 6" id="KW-0285">Flavoprotein</keyword>
<evidence type="ECO:0000313" key="11">
    <source>
        <dbReference type="Proteomes" id="UP000192342"/>
    </source>
</evidence>
<dbReference type="Gene3D" id="1.20.140.10">
    <property type="entry name" value="Butyryl-CoA Dehydrogenase, subunit A, domain 3"/>
    <property type="match status" value="1"/>
</dbReference>